<dbReference type="AlphaFoldDB" id="A6I9Q3"/>
<proteinExistence type="predicted"/>
<sequence>MRGSPMMTLTLPLRSQPAKPRVLMAPSMGTVKQNCLWSLKCRAWSGAKSSPRGLTRC</sequence>
<reference evidence="1 2" key="1">
    <citation type="submission" date="2005-09" db="EMBL/GenBank/DDBJ databases">
        <authorList>
            <person name="Mural R.J."/>
            <person name="Li P.W."/>
            <person name="Adams M.D."/>
            <person name="Amanatides P.G."/>
            <person name="Baden-Tillson H."/>
            <person name="Barnstead M."/>
            <person name="Chin S.H."/>
            <person name="Dew I."/>
            <person name="Evans C.A."/>
            <person name="Ferriera S."/>
            <person name="Flanigan M."/>
            <person name="Fosler C."/>
            <person name="Glodek A."/>
            <person name="Gu Z."/>
            <person name="Holt R.A."/>
            <person name="Jennings D."/>
            <person name="Kraft C.L."/>
            <person name="Lu F."/>
            <person name="Nguyen T."/>
            <person name="Nusskern D.R."/>
            <person name="Pfannkoch C.M."/>
            <person name="Sitter C."/>
            <person name="Sutton G.G."/>
            <person name="Venter J.C."/>
            <person name="Wang Z."/>
            <person name="Woodage T."/>
            <person name="Zheng X.H."/>
            <person name="Zhong F."/>
        </authorList>
    </citation>
    <scope>NUCLEOTIDE SEQUENCE [LARGE SCALE GENOMIC DNA]</scope>
    <source>
        <strain>BN</strain>
        <strain evidence="2">Sprague-Dawley</strain>
    </source>
</reference>
<gene>
    <name evidence="1" type="ORF">rCG_40235</name>
</gene>
<organism evidence="1 2">
    <name type="scientific">Rattus norvegicus</name>
    <name type="common">Rat</name>
    <dbReference type="NCBI Taxonomy" id="10116"/>
    <lineage>
        <taxon>Eukaryota</taxon>
        <taxon>Metazoa</taxon>
        <taxon>Chordata</taxon>
        <taxon>Craniata</taxon>
        <taxon>Vertebrata</taxon>
        <taxon>Euteleostomi</taxon>
        <taxon>Mammalia</taxon>
        <taxon>Eutheria</taxon>
        <taxon>Euarchontoglires</taxon>
        <taxon>Glires</taxon>
        <taxon>Rodentia</taxon>
        <taxon>Myomorpha</taxon>
        <taxon>Muroidea</taxon>
        <taxon>Muridae</taxon>
        <taxon>Murinae</taxon>
        <taxon>Rattus</taxon>
    </lineage>
</organism>
<accession>A6I9Q3</accession>
<dbReference type="Proteomes" id="UP000234681">
    <property type="component" value="Chromosome 1"/>
</dbReference>
<evidence type="ECO:0000313" key="2">
    <source>
        <dbReference type="Proteomes" id="UP000234681"/>
    </source>
</evidence>
<name>A6I9Q3_RAT</name>
<dbReference type="EMBL" id="CH473956">
    <property type="protein sequence ID" value="EDM17277.1"/>
    <property type="molecule type" value="Genomic_DNA"/>
</dbReference>
<evidence type="ECO:0000313" key="1">
    <source>
        <dbReference type="EMBL" id="EDM17277.1"/>
    </source>
</evidence>
<protein>
    <submittedName>
        <fullName evidence="1">RCG40235</fullName>
    </submittedName>
</protein>